<evidence type="ECO:0000256" key="1">
    <source>
        <dbReference type="ARBA" id="ARBA00022692"/>
    </source>
</evidence>
<proteinExistence type="predicted"/>
<name>A0A1Y1WE91_9FUNG</name>
<dbReference type="RefSeq" id="XP_040745264.1">
    <property type="nucleotide sequence ID" value="XM_040885367.1"/>
</dbReference>
<evidence type="ECO:0000256" key="3">
    <source>
        <dbReference type="ARBA" id="ARBA00023136"/>
    </source>
</evidence>
<keyword evidence="2 4" id="KW-1133">Transmembrane helix</keyword>
<dbReference type="Gene3D" id="1.20.1560.10">
    <property type="entry name" value="ABC transporter type 1, transmembrane domain"/>
    <property type="match status" value="1"/>
</dbReference>
<dbReference type="GeneID" id="63802015"/>
<reference evidence="5 6" key="1">
    <citation type="submission" date="2016-07" db="EMBL/GenBank/DDBJ databases">
        <title>Pervasive Adenine N6-methylation of Active Genes in Fungi.</title>
        <authorList>
            <consortium name="DOE Joint Genome Institute"/>
            <person name="Mondo S.J."/>
            <person name="Dannebaum R.O."/>
            <person name="Kuo R.C."/>
            <person name="Labutti K."/>
            <person name="Haridas S."/>
            <person name="Kuo A."/>
            <person name="Salamov A."/>
            <person name="Ahrendt S.R."/>
            <person name="Lipzen A."/>
            <person name="Sullivan W."/>
            <person name="Andreopoulos W.B."/>
            <person name="Clum A."/>
            <person name="Lindquist E."/>
            <person name="Daum C."/>
            <person name="Ramamoorthy G.K."/>
            <person name="Gryganskyi A."/>
            <person name="Culley D."/>
            <person name="Magnuson J.K."/>
            <person name="James T.Y."/>
            <person name="O'Malley M.A."/>
            <person name="Stajich J.E."/>
            <person name="Spatafora J.W."/>
            <person name="Visel A."/>
            <person name="Grigoriev I.V."/>
        </authorList>
    </citation>
    <scope>NUCLEOTIDE SEQUENCE [LARGE SCALE GENOMIC DNA]</scope>
    <source>
        <strain evidence="5 6">ATCC 12442</strain>
    </source>
</reference>
<evidence type="ECO:0008006" key="7">
    <source>
        <dbReference type="Google" id="ProtNLM"/>
    </source>
</evidence>
<evidence type="ECO:0000313" key="5">
    <source>
        <dbReference type="EMBL" id="ORX71840.1"/>
    </source>
</evidence>
<dbReference type="Proteomes" id="UP000193922">
    <property type="component" value="Unassembled WGS sequence"/>
</dbReference>
<dbReference type="AlphaFoldDB" id="A0A1Y1WE91"/>
<gene>
    <name evidence="5" type="ORF">DL89DRAFT_255565</name>
</gene>
<keyword evidence="6" id="KW-1185">Reference proteome</keyword>
<evidence type="ECO:0000256" key="4">
    <source>
        <dbReference type="SAM" id="Phobius"/>
    </source>
</evidence>
<sequence length="111" mass="12938">MNQLTTTLNCVTKVITYLDELYKLPLSAAIGAIYMFKLLEWLLLIGFLIVIPYYPLTRKLFSYLLDLEEKTSELSDKHVEVITGLLQGSKDAENYGLEFQFHKKIDMYHEK</sequence>
<evidence type="ECO:0000256" key="2">
    <source>
        <dbReference type="ARBA" id="ARBA00022989"/>
    </source>
</evidence>
<comment type="caution">
    <text evidence="5">The sequence shown here is derived from an EMBL/GenBank/DDBJ whole genome shotgun (WGS) entry which is preliminary data.</text>
</comment>
<protein>
    <recommendedName>
        <fullName evidence="7">ABC transmembrane type-1 domain-containing protein</fullName>
    </recommendedName>
</protein>
<dbReference type="GO" id="GO:0005524">
    <property type="term" value="F:ATP binding"/>
    <property type="evidence" value="ECO:0007669"/>
    <property type="project" value="InterPro"/>
</dbReference>
<accession>A0A1Y1WE91</accession>
<evidence type="ECO:0000313" key="6">
    <source>
        <dbReference type="Proteomes" id="UP000193922"/>
    </source>
</evidence>
<dbReference type="GO" id="GO:0016020">
    <property type="term" value="C:membrane"/>
    <property type="evidence" value="ECO:0007669"/>
    <property type="project" value="InterPro"/>
</dbReference>
<dbReference type="OrthoDB" id="6500128at2759"/>
<keyword evidence="1 4" id="KW-0812">Transmembrane</keyword>
<feature type="transmembrane region" description="Helical" evidence="4">
    <location>
        <begin position="28"/>
        <end position="54"/>
    </location>
</feature>
<dbReference type="EMBL" id="MCFD01000003">
    <property type="protein sequence ID" value="ORX71840.1"/>
    <property type="molecule type" value="Genomic_DNA"/>
</dbReference>
<keyword evidence="3 4" id="KW-0472">Membrane</keyword>
<organism evidence="5 6">
    <name type="scientific">Linderina pennispora</name>
    <dbReference type="NCBI Taxonomy" id="61395"/>
    <lineage>
        <taxon>Eukaryota</taxon>
        <taxon>Fungi</taxon>
        <taxon>Fungi incertae sedis</taxon>
        <taxon>Zoopagomycota</taxon>
        <taxon>Kickxellomycotina</taxon>
        <taxon>Kickxellomycetes</taxon>
        <taxon>Kickxellales</taxon>
        <taxon>Kickxellaceae</taxon>
        <taxon>Linderina</taxon>
    </lineage>
</organism>
<dbReference type="InterPro" id="IPR036640">
    <property type="entry name" value="ABC1_TM_sf"/>
</dbReference>
<dbReference type="SUPFAM" id="SSF90123">
    <property type="entry name" value="ABC transporter transmembrane region"/>
    <property type="match status" value="1"/>
</dbReference>